<evidence type="ECO:0000256" key="3">
    <source>
        <dbReference type="ARBA" id="ARBA00022801"/>
    </source>
</evidence>
<comment type="catalytic activity">
    <reaction evidence="1">
        <text>Endohydrolysis of the N-glycosidic bond at one specific adenosine on the 28S rRNA.</text>
        <dbReference type="EC" id="3.2.2.22"/>
    </reaction>
</comment>
<evidence type="ECO:0000256" key="5">
    <source>
        <dbReference type="ARBA" id="ARBA00023193"/>
    </source>
</evidence>
<dbReference type="PRINTS" id="PR00396">
    <property type="entry name" value="SHIGARICIN"/>
</dbReference>
<sequence>MHSVSDSAPPPRAGSRGHRRGSRWFKGKFLVIFLAVATLLGGAALVAPQFQERASAADDNVAPQATSSPGETKFLEDVAWDIGNGNAGASRYTSMLNAVRQRASNSTFLHDNTHRTRPEARNEFFSVNISVQDEGTSTPNRIRVLIRASDLFVVGWLNQNENIYNRLEAGTPPLGTDVTALDTPFNGSYIDLERRAGDRANIPLSPNSARQAVRDLSRSGSSAAQQARGLIILIQAISEAARFRPIENLFRNTYTTEAALPEGHILDLENSWDPMSEIANREVNNPNDQLTQELMRRHKSMLDKLQIFTPRNVLTLVLAIALFSPIK</sequence>
<feature type="region of interest" description="Disordered" evidence="6">
    <location>
        <begin position="1"/>
        <end position="20"/>
    </location>
</feature>
<evidence type="ECO:0000313" key="8">
    <source>
        <dbReference type="EMBL" id="BBC30494.1"/>
    </source>
</evidence>
<organism evidence="8 9">
    <name type="scientific">Streptomyces graminofaciens</name>
    <dbReference type="NCBI Taxonomy" id="68212"/>
    <lineage>
        <taxon>Bacteria</taxon>
        <taxon>Bacillati</taxon>
        <taxon>Actinomycetota</taxon>
        <taxon>Actinomycetes</taxon>
        <taxon>Kitasatosporales</taxon>
        <taxon>Streptomycetaceae</taxon>
        <taxon>Streptomyces</taxon>
    </lineage>
</organism>
<keyword evidence="9" id="KW-1185">Reference proteome</keyword>
<accession>A0ABM7F3Z6</accession>
<dbReference type="EMBL" id="AP018448">
    <property type="protein sequence ID" value="BBC30494.1"/>
    <property type="molecule type" value="Genomic_DNA"/>
</dbReference>
<dbReference type="InterPro" id="IPR036041">
    <property type="entry name" value="Ribosome-inact_prot_sf"/>
</dbReference>
<dbReference type="SUPFAM" id="SSF56371">
    <property type="entry name" value="Ribosome inactivating proteins (RIP)"/>
    <property type="match status" value="1"/>
</dbReference>
<evidence type="ECO:0000256" key="4">
    <source>
        <dbReference type="ARBA" id="ARBA00022821"/>
    </source>
</evidence>
<reference evidence="8 9" key="2">
    <citation type="journal article" date="2023" name="ChemBioChem">
        <title>Acyltransferase Domain Exchange between Two Independent Type I Polyketide Synthases in the Same Producer Strain of Macrolide Antibiotics.</title>
        <authorList>
            <person name="Kudo F."/>
            <person name="Kishikawa K."/>
            <person name="Tsuboi K."/>
            <person name="Kido T."/>
            <person name="Usui T."/>
            <person name="Hashimoto J."/>
            <person name="Shin-Ya K."/>
            <person name="Miyanaga A."/>
            <person name="Eguchi T."/>
        </authorList>
    </citation>
    <scope>NUCLEOTIDE SEQUENCE [LARGE SCALE GENOMIC DNA]</scope>
    <source>
        <strain evidence="8 9">A-8890</strain>
    </source>
</reference>
<feature type="transmembrane region" description="Helical" evidence="7">
    <location>
        <begin position="29"/>
        <end position="47"/>
    </location>
</feature>
<keyword evidence="4" id="KW-0611">Plant defense</keyword>
<reference evidence="8 9" key="1">
    <citation type="journal article" date="2010" name="ChemBioChem">
        <title>Cloning and characterization of the biosynthetic gene cluster of 16-membered macrolide antibiotic FD-891: involvement of a dual functional cytochrome P450 monooxygenase catalyzing epoxidation and hydroxylation.</title>
        <authorList>
            <person name="Kudo F."/>
            <person name="Motegi A."/>
            <person name="Mizoue K."/>
            <person name="Eguchi T."/>
        </authorList>
    </citation>
    <scope>NUCLEOTIDE SEQUENCE [LARGE SCALE GENOMIC DNA]</scope>
    <source>
        <strain evidence="8 9">A-8890</strain>
    </source>
</reference>
<dbReference type="InterPro" id="IPR017989">
    <property type="entry name" value="Ribosome_inactivat_1/2"/>
</dbReference>
<keyword evidence="7" id="KW-0472">Membrane</keyword>
<keyword evidence="7" id="KW-1133">Transmembrane helix</keyword>
<evidence type="ECO:0000256" key="7">
    <source>
        <dbReference type="SAM" id="Phobius"/>
    </source>
</evidence>
<dbReference type="InterPro" id="IPR001574">
    <property type="entry name" value="Ribosome_inactivat_prot"/>
</dbReference>
<dbReference type="PANTHER" id="PTHR33453">
    <property type="match status" value="1"/>
</dbReference>
<evidence type="ECO:0000256" key="2">
    <source>
        <dbReference type="ARBA" id="ARBA00022656"/>
    </source>
</evidence>
<gene>
    <name evidence="8" type="ORF">SGFS_017880</name>
</gene>
<evidence type="ECO:0000256" key="1">
    <source>
        <dbReference type="ARBA" id="ARBA00000237"/>
    </source>
</evidence>
<dbReference type="Gene3D" id="3.40.420.10">
    <property type="entry name" value="Ricin (A subunit), domain 1"/>
    <property type="match status" value="1"/>
</dbReference>
<dbReference type="Pfam" id="PF00161">
    <property type="entry name" value="RIP"/>
    <property type="match status" value="1"/>
</dbReference>
<protein>
    <submittedName>
        <fullName evidence="8">Uncharacterized protein</fullName>
    </submittedName>
</protein>
<dbReference type="InterPro" id="IPR017988">
    <property type="entry name" value="Ribosome_inactivat_prot_CS"/>
</dbReference>
<keyword evidence="2" id="KW-0800">Toxin</keyword>
<keyword evidence="5" id="KW-0652">Protein synthesis inhibitor</keyword>
<dbReference type="Proteomes" id="UP001321542">
    <property type="component" value="Chromosome"/>
</dbReference>
<evidence type="ECO:0000256" key="6">
    <source>
        <dbReference type="SAM" id="MobiDB-lite"/>
    </source>
</evidence>
<evidence type="ECO:0000313" key="9">
    <source>
        <dbReference type="Proteomes" id="UP001321542"/>
    </source>
</evidence>
<dbReference type="PROSITE" id="PS00275">
    <property type="entry name" value="SHIGA_RICIN"/>
    <property type="match status" value="1"/>
</dbReference>
<keyword evidence="7" id="KW-0812">Transmembrane</keyword>
<dbReference type="InterPro" id="IPR016138">
    <property type="entry name" value="Ribosome_inactivat_prot_sub1"/>
</dbReference>
<proteinExistence type="predicted"/>
<dbReference type="PANTHER" id="PTHR33453:SF34">
    <property type="entry name" value="RIBOSOME-INACTIVATING PROTEIN"/>
    <property type="match status" value="1"/>
</dbReference>
<keyword evidence="3" id="KW-0378">Hydrolase</keyword>
<name>A0ABM7F3Z6_9ACTN</name>